<evidence type="ECO:0000259" key="17">
    <source>
        <dbReference type="Pfam" id="PF00593"/>
    </source>
</evidence>
<dbReference type="InterPro" id="IPR012910">
    <property type="entry name" value="Plug_dom"/>
</dbReference>
<protein>
    <submittedName>
        <fullName evidence="19">TonB-dependent receptor</fullName>
    </submittedName>
</protein>
<dbReference type="Pfam" id="PF00593">
    <property type="entry name" value="TonB_dep_Rec_b-barrel"/>
    <property type="match status" value="1"/>
</dbReference>
<evidence type="ECO:0000256" key="10">
    <source>
        <dbReference type="ARBA" id="ARBA00023077"/>
    </source>
</evidence>
<dbReference type="Proteomes" id="UP000070433">
    <property type="component" value="Chromosome"/>
</dbReference>
<dbReference type="InterPro" id="IPR000531">
    <property type="entry name" value="Beta-barrel_TonB"/>
</dbReference>
<dbReference type="PANTHER" id="PTHR32552">
    <property type="entry name" value="FERRICHROME IRON RECEPTOR-RELATED"/>
    <property type="match status" value="1"/>
</dbReference>
<dbReference type="Pfam" id="PF07715">
    <property type="entry name" value="Plug"/>
    <property type="match status" value="1"/>
</dbReference>
<evidence type="ECO:0000256" key="4">
    <source>
        <dbReference type="ARBA" id="ARBA00022452"/>
    </source>
</evidence>
<evidence type="ECO:0000256" key="13">
    <source>
        <dbReference type="ARBA" id="ARBA00023237"/>
    </source>
</evidence>
<reference evidence="19 20" key="1">
    <citation type="journal article" date="2014" name="Int. J. Syst. Evol. Microbiol.">
        <title>Ramlibacter solisilvae sp. nov., isolated from forest soil, and emended description of the genus Ramlibacter.</title>
        <authorList>
            <person name="Lee H.J."/>
            <person name="Lee S.H."/>
            <person name="Lee S.S."/>
            <person name="Lee J.S."/>
            <person name="Kim Y."/>
            <person name="Kim S.C."/>
            <person name="Jeon C.O."/>
        </authorList>
    </citation>
    <scope>NUCLEOTIDE SEQUENCE [LARGE SCALE GENOMIC DNA]</scope>
    <source>
        <strain evidence="19 20">5-10</strain>
    </source>
</reference>
<dbReference type="InterPro" id="IPR037066">
    <property type="entry name" value="Plug_dom_sf"/>
</dbReference>
<evidence type="ECO:0000256" key="5">
    <source>
        <dbReference type="ARBA" id="ARBA00022496"/>
    </source>
</evidence>
<feature type="short sequence motif" description="TonB C-terminal box" evidence="15">
    <location>
        <begin position="614"/>
        <end position="631"/>
    </location>
</feature>
<dbReference type="PROSITE" id="PS01156">
    <property type="entry name" value="TONB_DEPENDENT_REC_2"/>
    <property type="match status" value="1"/>
</dbReference>
<organism evidence="19 20">
    <name type="scientific">Ramlibacter tataouinensis</name>
    <dbReference type="NCBI Taxonomy" id="94132"/>
    <lineage>
        <taxon>Bacteria</taxon>
        <taxon>Pseudomonadati</taxon>
        <taxon>Pseudomonadota</taxon>
        <taxon>Betaproteobacteria</taxon>
        <taxon>Burkholderiales</taxon>
        <taxon>Comamonadaceae</taxon>
        <taxon>Ramlibacter</taxon>
    </lineage>
</organism>
<dbReference type="GO" id="GO:0015344">
    <property type="term" value="F:siderophore uptake transmembrane transporter activity"/>
    <property type="evidence" value="ECO:0007669"/>
    <property type="project" value="TreeGrafter"/>
</dbReference>
<evidence type="ECO:0000259" key="18">
    <source>
        <dbReference type="Pfam" id="PF07715"/>
    </source>
</evidence>
<keyword evidence="8" id="KW-0408">Iron</keyword>
<comment type="subcellular location">
    <subcellularLocation>
        <location evidence="1 14">Cell outer membrane</location>
        <topology evidence="1 14">Multi-pass membrane protein</topology>
    </subcellularLocation>
</comment>
<evidence type="ECO:0000256" key="1">
    <source>
        <dbReference type="ARBA" id="ARBA00004571"/>
    </source>
</evidence>
<evidence type="ECO:0000256" key="7">
    <source>
        <dbReference type="ARBA" id="ARBA00022729"/>
    </source>
</evidence>
<keyword evidence="3 14" id="KW-0813">Transport</keyword>
<dbReference type="Gene3D" id="2.40.170.20">
    <property type="entry name" value="TonB-dependent receptor, beta-barrel domain"/>
    <property type="match status" value="1"/>
</dbReference>
<dbReference type="Gene3D" id="2.170.130.10">
    <property type="entry name" value="TonB-dependent receptor, plug domain"/>
    <property type="match status" value="1"/>
</dbReference>
<evidence type="ECO:0000256" key="16">
    <source>
        <dbReference type="RuleBase" id="RU003357"/>
    </source>
</evidence>
<dbReference type="InterPro" id="IPR036942">
    <property type="entry name" value="Beta-barrel_TonB_sf"/>
</dbReference>
<dbReference type="PANTHER" id="PTHR32552:SF89">
    <property type="entry name" value="CATECHOLATE SIDEROPHORE RECEPTOR FIU"/>
    <property type="match status" value="1"/>
</dbReference>
<dbReference type="PROSITE" id="PS52016">
    <property type="entry name" value="TONB_DEPENDENT_REC_3"/>
    <property type="match status" value="1"/>
</dbReference>
<keyword evidence="12 19" id="KW-0675">Receptor</keyword>
<evidence type="ECO:0000256" key="11">
    <source>
        <dbReference type="ARBA" id="ARBA00023136"/>
    </source>
</evidence>
<dbReference type="SUPFAM" id="SSF56935">
    <property type="entry name" value="Porins"/>
    <property type="match status" value="1"/>
</dbReference>
<evidence type="ECO:0000256" key="3">
    <source>
        <dbReference type="ARBA" id="ARBA00022448"/>
    </source>
</evidence>
<evidence type="ECO:0000256" key="6">
    <source>
        <dbReference type="ARBA" id="ARBA00022692"/>
    </source>
</evidence>
<dbReference type="InterPro" id="IPR010917">
    <property type="entry name" value="TonB_rcpt_CS"/>
</dbReference>
<gene>
    <name evidence="19" type="ORF">UC35_01185</name>
</gene>
<dbReference type="PATRIC" id="fig|94132.3.peg.236"/>
<keyword evidence="20" id="KW-1185">Reference proteome</keyword>
<evidence type="ECO:0000256" key="2">
    <source>
        <dbReference type="ARBA" id="ARBA00009810"/>
    </source>
</evidence>
<keyword evidence="6 14" id="KW-0812">Transmembrane</keyword>
<feature type="domain" description="TonB-dependent receptor-like beta-barrel" evidence="17">
    <location>
        <begin position="167"/>
        <end position="595"/>
    </location>
</feature>
<sequence>MFLAASVALPAVAQPSVALKPVVVTATRFPELADSLPFGVSVITADEIRRSGATTVNEALVRVLGVVGRLDLLGGGEYQIDLRGFGATADVNQVVIVDGVRLSEADLGGTRLSGIPIESVERIEVLRGSGAVLYGEGATAGVIVVTTRSGAGKERAAGGTAYVGAGTYGLRDLRATGNVGGQGFSLDVSGQKRDTDGHRDNFQSSMDAASATGQWSNEWLRLGARYVHDALDTGLPGALTAAQYEANPRQSNTPNDHASTRNSRGSVFGEAQLGSWQVALDAGKRERTLRSLNNGFAFDYDIEAENYALRARNQSALGTASNVLLAGFDGQRWSRDVLGLFGSTAQQRTRAFYLKDDLTLAAGTRLALGVRSERADKEVSTTPGGVDDRQDAWELGVSQPLMRGVTAYGRLGRSFRFPNVDEFSFASPGILEPQTSRDYEMGLRWNHATGRVDARLYRSDLTNEIGFDPNAPGPFGFPGANTNFDPTRRQGLELDATQQASAALALRVNAALREAKFRSGPYAGKDIPLAPSQTLALRADWTPLPAHRLSGGIIWVSSQHPDFQNACTMPSYTTIDARYSYLWRWAELSLSVSNLADRKFYTQAFACDAGTTTSIYPEAGRAFVASLRASF</sequence>
<keyword evidence="13 14" id="KW-0998">Cell outer membrane</keyword>
<keyword evidence="7" id="KW-0732">Signal</keyword>
<dbReference type="GO" id="GO:0009279">
    <property type="term" value="C:cell outer membrane"/>
    <property type="evidence" value="ECO:0007669"/>
    <property type="project" value="UniProtKB-SubCell"/>
</dbReference>
<keyword evidence="10 16" id="KW-0798">TonB box</keyword>
<dbReference type="InterPro" id="IPR039426">
    <property type="entry name" value="TonB-dep_rcpt-like"/>
</dbReference>
<evidence type="ECO:0000256" key="9">
    <source>
        <dbReference type="ARBA" id="ARBA00023065"/>
    </source>
</evidence>
<evidence type="ECO:0000256" key="12">
    <source>
        <dbReference type="ARBA" id="ARBA00023170"/>
    </source>
</evidence>
<keyword evidence="9" id="KW-0406">Ion transport</keyword>
<evidence type="ECO:0000256" key="14">
    <source>
        <dbReference type="PROSITE-ProRule" id="PRU01360"/>
    </source>
</evidence>
<feature type="domain" description="TonB-dependent receptor plug" evidence="18">
    <location>
        <begin position="35"/>
        <end position="142"/>
    </location>
</feature>
<dbReference type="CDD" id="cd01347">
    <property type="entry name" value="ligand_gated_channel"/>
    <property type="match status" value="1"/>
</dbReference>
<evidence type="ECO:0000313" key="19">
    <source>
        <dbReference type="EMBL" id="AMO21737.1"/>
    </source>
</evidence>
<name>A0A127JP02_9BURK</name>
<accession>A0A127JP02</accession>
<keyword evidence="5" id="KW-0410">Iron transport</keyword>
<keyword evidence="11 14" id="KW-0472">Membrane</keyword>
<comment type="similarity">
    <text evidence="2 14 16">Belongs to the TonB-dependent receptor family.</text>
</comment>
<evidence type="ECO:0000313" key="20">
    <source>
        <dbReference type="Proteomes" id="UP000070433"/>
    </source>
</evidence>
<evidence type="ECO:0000256" key="8">
    <source>
        <dbReference type="ARBA" id="ARBA00023004"/>
    </source>
</evidence>
<dbReference type="EMBL" id="CP010951">
    <property type="protein sequence ID" value="AMO21737.1"/>
    <property type="molecule type" value="Genomic_DNA"/>
</dbReference>
<keyword evidence="4 14" id="KW-1134">Transmembrane beta strand</keyword>
<proteinExistence type="inferred from homology"/>
<dbReference type="AlphaFoldDB" id="A0A127JP02"/>
<evidence type="ECO:0000256" key="15">
    <source>
        <dbReference type="PROSITE-ProRule" id="PRU10144"/>
    </source>
</evidence>